<dbReference type="Pfam" id="PF01498">
    <property type="entry name" value="HTH_Tnp_Tc3_2"/>
    <property type="match status" value="1"/>
</dbReference>
<feature type="domain" description="Transposase Tc1-like" evidence="2">
    <location>
        <begin position="33"/>
        <end position="92"/>
    </location>
</feature>
<organism evidence="3 4">
    <name type="scientific">Rotaria magnacalcarata</name>
    <dbReference type="NCBI Taxonomy" id="392030"/>
    <lineage>
        <taxon>Eukaryota</taxon>
        <taxon>Metazoa</taxon>
        <taxon>Spiralia</taxon>
        <taxon>Gnathifera</taxon>
        <taxon>Rotifera</taxon>
        <taxon>Eurotatoria</taxon>
        <taxon>Bdelloidea</taxon>
        <taxon>Philodinida</taxon>
        <taxon>Philodinidae</taxon>
        <taxon>Rotaria</taxon>
    </lineage>
</organism>
<protein>
    <recommendedName>
        <fullName evidence="2">Transposase Tc1-like domain-containing protein</fullName>
    </recommendedName>
</protein>
<proteinExistence type="predicted"/>
<evidence type="ECO:0000313" key="4">
    <source>
        <dbReference type="Proteomes" id="UP000663842"/>
    </source>
</evidence>
<sequence length="138" mass="15936">MTHPLEVKQKSGPKRSTTEKQGVMIQSIVAPRSIESACQIAVRLSEKGRNISEAALRRRFKEAGVQSMTPTFKSLLSSDHIKKKFEWAIKHTDIDWNQMVFTDEGSFYMKHVIRCVWKRCGENYYVSTQTWIQKTGII</sequence>
<dbReference type="Gene3D" id="3.30.420.10">
    <property type="entry name" value="Ribonuclease H-like superfamily/Ribonuclease H"/>
    <property type="match status" value="1"/>
</dbReference>
<dbReference type="InterPro" id="IPR036397">
    <property type="entry name" value="RNaseH_sf"/>
</dbReference>
<evidence type="ECO:0000259" key="2">
    <source>
        <dbReference type="Pfam" id="PF01498"/>
    </source>
</evidence>
<dbReference type="Proteomes" id="UP000663842">
    <property type="component" value="Unassembled WGS sequence"/>
</dbReference>
<dbReference type="AlphaFoldDB" id="A0A819UZN0"/>
<feature type="region of interest" description="Disordered" evidence="1">
    <location>
        <begin position="1"/>
        <end position="21"/>
    </location>
</feature>
<dbReference type="GO" id="GO:0003677">
    <property type="term" value="F:DNA binding"/>
    <property type="evidence" value="ECO:0007669"/>
    <property type="project" value="InterPro"/>
</dbReference>
<evidence type="ECO:0000256" key="1">
    <source>
        <dbReference type="SAM" id="MobiDB-lite"/>
    </source>
</evidence>
<accession>A0A819UZN0</accession>
<gene>
    <name evidence="3" type="ORF">UXM345_LOCUS22386</name>
</gene>
<dbReference type="EMBL" id="CAJOBF010003680">
    <property type="protein sequence ID" value="CAF4103597.1"/>
    <property type="molecule type" value="Genomic_DNA"/>
</dbReference>
<comment type="caution">
    <text evidence="3">The sequence shown here is derived from an EMBL/GenBank/DDBJ whole genome shotgun (WGS) entry which is preliminary data.</text>
</comment>
<evidence type="ECO:0000313" key="3">
    <source>
        <dbReference type="EMBL" id="CAF4103597.1"/>
    </source>
</evidence>
<dbReference type="GO" id="GO:0006313">
    <property type="term" value="P:DNA transposition"/>
    <property type="evidence" value="ECO:0007669"/>
    <property type="project" value="InterPro"/>
</dbReference>
<dbReference type="GO" id="GO:0015074">
    <property type="term" value="P:DNA integration"/>
    <property type="evidence" value="ECO:0007669"/>
    <property type="project" value="InterPro"/>
</dbReference>
<name>A0A819UZN0_9BILA</name>
<reference evidence="3" key="1">
    <citation type="submission" date="2021-02" db="EMBL/GenBank/DDBJ databases">
        <authorList>
            <person name="Nowell W R."/>
        </authorList>
    </citation>
    <scope>NUCLEOTIDE SEQUENCE</scope>
</reference>
<dbReference type="InterPro" id="IPR002492">
    <property type="entry name" value="Transposase_Tc1-like"/>
</dbReference>